<evidence type="ECO:0000313" key="3">
    <source>
        <dbReference type="Proteomes" id="UP000061660"/>
    </source>
</evidence>
<dbReference type="InterPro" id="IPR005064">
    <property type="entry name" value="BUG"/>
</dbReference>
<accession>A0A0U2W9C6</accession>
<name>A0A0U2W9C6_9BACL</name>
<reference evidence="2 3" key="2">
    <citation type="journal article" date="2016" name="Genome Announc.">
        <title>Complete Genome Sequences of Two Interactive Moderate Thermophiles, Paenibacillus napthalenovorans 32O-Y and Paenibacillus sp. 32O-W.</title>
        <authorList>
            <person name="Butler R.R.III."/>
            <person name="Wang J."/>
            <person name="Stark B.C."/>
            <person name="Pombert J.F."/>
        </authorList>
    </citation>
    <scope>NUCLEOTIDE SEQUENCE [LARGE SCALE GENOMIC DNA]</scope>
    <source>
        <strain evidence="2 3">32O-Y</strain>
    </source>
</reference>
<dbReference type="PANTHER" id="PTHR42928:SF1">
    <property type="entry name" value="BLR4371 PROTEIN"/>
    <property type="match status" value="1"/>
</dbReference>
<sequence length="335" mass="36156" precursor="true">MMLAALTAFSLSACGGAGGGNGQPANGASENTQTQSKTEFKYPEKPLDWTIAFGPGGGNDIMSRTIIDILKKNKLYTPPIVAENRQGGSGATGWGYLNSHKGDPYQISSTSGSFITTPLLSNTGFDYKSFTPVALMATDDMVFIVNGDSPYNTLDDFIQTAKSGKKMSIGGLGAVNVDYIIPRMLAKEAGFDFEYVPFQSAGESTSGLLSKSIDAMMANPSEVLGQIKAEKMKPLAFSGNSRIQSLSDVPTFKELGYNVNLPMPRGIVLAGGVSDDVQNWWIETMKKVAETPEWKKYISDNSLTEDIRFGDDFAQYLEETTNTFKTLLKETGAIK</sequence>
<proteinExistence type="inferred from homology"/>
<dbReference type="PATRIC" id="fig|162209.4.peg.2854"/>
<keyword evidence="3" id="KW-1185">Reference proteome</keyword>
<dbReference type="SUPFAM" id="SSF53850">
    <property type="entry name" value="Periplasmic binding protein-like II"/>
    <property type="match status" value="1"/>
</dbReference>
<dbReference type="AlphaFoldDB" id="A0A0U2W9C6"/>
<dbReference type="PIRSF" id="PIRSF017082">
    <property type="entry name" value="YflP"/>
    <property type="match status" value="1"/>
</dbReference>
<dbReference type="Pfam" id="PF03401">
    <property type="entry name" value="TctC"/>
    <property type="match status" value="1"/>
</dbReference>
<dbReference type="Gene3D" id="3.40.190.150">
    <property type="entry name" value="Bordetella uptake gene, domain 1"/>
    <property type="match status" value="1"/>
</dbReference>
<dbReference type="STRING" id="162209.IJ22_26810"/>
<dbReference type="CDD" id="cd07012">
    <property type="entry name" value="PBP2_Bug_TTT"/>
    <property type="match status" value="1"/>
</dbReference>
<comment type="similarity">
    <text evidence="1">Belongs to the UPF0065 (bug) family.</text>
</comment>
<reference evidence="3" key="1">
    <citation type="submission" date="2015-12" db="EMBL/GenBank/DDBJ databases">
        <title>Complete genome sequences of two moderately thermophilic Paenibacillus species.</title>
        <authorList>
            <person name="Butler R.III."/>
            <person name="Wang J."/>
            <person name="Stark B.C."/>
            <person name="Pombert J.-F."/>
        </authorList>
    </citation>
    <scope>NUCLEOTIDE SEQUENCE [LARGE SCALE GENOMIC DNA]</scope>
    <source>
        <strain evidence="3">32O-Y</strain>
    </source>
</reference>
<evidence type="ECO:0000256" key="1">
    <source>
        <dbReference type="ARBA" id="ARBA00006987"/>
    </source>
</evidence>
<dbReference type="Proteomes" id="UP000061660">
    <property type="component" value="Chromosome"/>
</dbReference>
<protein>
    <submittedName>
        <fullName evidence="2">Transporter</fullName>
    </submittedName>
</protein>
<dbReference type="EMBL" id="CP013652">
    <property type="protein sequence ID" value="ALS23054.1"/>
    <property type="molecule type" value="Genomic_DNA"/>
</dbReference>
<organism evidence="2 3">
    <name type="scientific">Paenibacillus naphthalenovorans</name>
    <dbReference type="NCBI Taxonomy" id="162209"/>
    <lineage>
        <taxon>Bacteria</taxon>
        <taxon>Bacillati</taxon>
        <taxon>Bacillota</taxon>
        <taxon>Bacilli</taxon>
        <taxon>Bacillales</taxon>
        <taxon>Paenibacillaceae</taxon>
        <taxon>Paenibacillus</taxon>
    </lineage>
</organism>
<dbReference type="InterPro" id="IPR042100">
    <property type="entry name" value="Bug_dom1"/>
</dbReference>
<dbReference type="KEGG" id="pnp:IJ22_26810"/>
<dbReference type="Gene3D" id="3.40.190.10">
    <property type="entry name" value="Periplasmic binding protein-like II"/>
    <property type="match status" value="1"/>
</dbReference>
<gene>
    <name evidence="2" type="ORF">IJ22_26810</name>
</gene>
<evidence type="ECO:0000313" key="2">
    <source>
        <dbReference type="EMBL" id="ALS23054.1"/>
    </source>
</evidence>
<dbReference type="PANTHER" id="PTHR42928">
    <property type="entry name" value="TRICARBOXYLATE-BINDING PROTEIN"/>
    <property type="match status" value="1"/>
</dbReference>